<dbReference type="PANTHER" id="PTHR22852">
    <property type="entry name" value="LETHAL 2 DENTICLELESS PROTEIN RETINOIC ACID-REGULATED NUCLEAR MATRIX-ASSOCIATED PROTEIN"/>
    <property type="match status" value="1"/>
</dbReference>
<evidence type="ECO:0000256" key="3">
    <source>
        <dbReference type="ARBA" id="ARBA00022737"/>
    </source>
</evidence>
<dbReference type="GO" id="GO:0030674">
    <property type="term" value="F:protein-macromolecule adaptor activity"/>
    <property type="evidence" value="ECO:0007669"/>
    <property type="project" value="TreeGrafter"/>
</dbReference>
<feature type="compositionally biased region" description="Low complexity" evidence="7">
    <location>
        <begin position="688"/>
        <end position="699"/>
    </location>
</feature>
<evidence type="ECO:0000313" key="8">
    <source>
        <dbReference type="EMBL" id="KAF9881270.1"/>
    </source>
</evidence>
<dbReference type="SUPFAM" id="SSF50978">
    <property type="entry name" value="WD40 repeat-like"/>
    <property type="match status" value="1"/>
</dbReference>
<dbReference type="InterPro" id="IPR015943">
    <property type="entry name" value="WD40/YVTN_repeat-like_dom_sf"/>
</dbReference>
<dbReference type="GeneID" id="62157213"/>
<sequence length="805" mass="87632">MVYHGGMASPPPSDGLIPASSPTLPSSPPPRASRKEKRKPSVTPRKFRRFFTPRAGRGGMPSQSSRPVLAEMGDPAINAQQTPPRSSPDVSGPISPTSNPSFLSPFGSEESQKKRKRGVVNAIPMKLPQLARGSGTKLSRTQLEDLEEEDGMPLGRSPLARSPLGQNENVEDQVVGSPEVHSPSAPQLPPLGRRYPSGPQTSPDEFARKLSSLTASNFSSVGYDGLRPRSTLIDYFKCNRAGVQNSSKGKPVASLSKPLRPAKEESPEPKYQPQPVIKLRNRGFGAQLLLREQGSTPRPGRQHLEYPAFDSRASTASFWSKGTDTHMISAHLTQSNTIPFSLASCHNAPLTAIGDEEGFIRFFDTTTTQAGETPKPKVEMIMQGHENAIMDLAFSDDDLRLVSACGDRSGKIFDVMTQSVAAELNGGHFQSMRRVQFQPGQANGNVVATSDRDGKIQIWDLRCSSAPTSAFSTRGPEGILHRDRSLSPLWARTTNTIDGAHARTVENVTSPASVTALQYMPPGREHLLLSASEANACIKLWDTRYITPRNRPDATPLAITAEPATHRWRPYGLTSLALSSDAARLYAVCKDNTVYAYSTSHLMLGQAPELSTRPPRQKAGSAVRGLGPLYGFKHDLFHVKSFYVRCAVRPVSITGTELLAVGSDKCALLFPTDERLMREHWDTQSHLAQPTTEPAAPQPKGTAPATGQVPIVRNGTPLIRGHRREVTGLSWTNEGKLVTISDDYMARHWQEGGDGSDVPNGCGTAWDLRTGGEFGGRRHMSGYADVADDWDRDDDNDDDDMHSEC</sequence>
<dbReference type="PROSITE" id="PS50294">
    <property type="entry name" value="WD_REPEATS_REGION"/>
    <property type="match status" value="1"/>
</dbReference>
<feature type="compositionally biased region" description="Basic residues" evidence="7">
    <location>
        <begin position="32"/>
        <end position="51"/>
    </location>
</feature>
<feature type="region of interest" description="Disordered" evidence="7">
    <location>
        <begin position="1"/>
        <end position="205"/>
    </location>
</feature>
<dbReference type="PROSITE" id="PS50082">
    <property type="entry name" value="WD_REPEATS_2"/>
    <property type="match status" value="2"/>
</dbReference>
<dbReference type="OrthoDB" id="2096344at2759"/>
<comment type="similarity">
    <text evidence="5">Belongs to the WD repeat cdt2 family.</text>
</comment>
<feature type="region of interest" description="Disordered" evidence="7">
    <location>
        <begin position="684"/>
        <end position="709"/>
    </location>
</feature>
<dbReference type="InterPro" id="IPR051865">
    <property type="entry name" value="WD-repeat_CDT2_adapter"/>
</dbReference>
<dbReference type="PANTHER" id="PTHR22852:SF0">
    <property type="entry name" value="DENTICLELESS PROTEIN HOMOLOG"/>
    <property type="match status" value="1"/>
</dbReference>
<keyword evidence="2 6" id="KW-0853">WD repeat</keyword>
<feature type="repeat" description="WD" evidence="6">
    <location>
        <begin position="425"/>
        <end position="469"/>
    </location>
</feature>
<evidence type="ECO:0000256" key="4">
    <source>
        <dbReference type="ARBA" id="ARBA00022786"/>
    </source>
</evidence>
<dbReference type="Gene3D" id="2.130.10.10">
    <property type="entry name" value="YVTN repeat-like/Quinoprotein amine dehydrogenase"/>
    <property type="match status" value="2"/>
</dbReference>
<feature type="region of interest" description="Disordered" evidence="7">
    <location>
        <begin position="244"/>
        <end position="272"/>
    </location>
</feature>
<dbReference type="RefSeq" id="XP_038750731.1">
    <property type="nucleotide sequence ID" value="XM_038884139.1"/>
</dbReference>
<keyword evidence="3" id="KW-0677">Repeat</keyword>
<dbReference type="InterPro" id="IPR019775">
    <property type="entry name" value="WD40_repeat_CS"/>
</dbReference>
<evidence type="ECO:0000256" key="6">
    <source>
        <dbReference type="PROSITE-ProRule" id="PRU00221"/>
    </source>
</evidence>
<protein>
    <submittedName>
        <fullName evidence="8">WD domain-containing protein</fullName>
    </submittedName>
</protein>
<accession>A0A9P6IEJ7</accession>
<dbReference type="SMART" id="SM00320">
    <property type="entry name" value="WD40"/>
    <property type="match status" value="6"/>
</dbReference>
<feature type="repeat" description="WD" evidence="6">
    <location>
        <begin position="382"/>
        <end position="423"/>
    </location>
</feature>
<dbReference type="AlphaFoldDB" id="A0A9P6IEJ7"/>
<feature type="region of interest" description="Disordered" evidence="7">
    <location>
        <begin position="786"/>
        <end position="805"/>
    </location>
</feature>
<evidence type="ECO:0000256" key="5">
    <source>
        <dbReference type="ARBA" id="ARBA00038344"/>
    </source>
</evidence>
<name>A0A9P6IEJ7_9PEZI</name>
<comment type="caution">
    <text evidence="8">The sequence shown here is derived from an EMBL/GenBank/DDBJ whole genome shotgun (WGS) entry which is preliminary data.</text>
</comment>
<dbReference type="GO" id="GO:0005634">
    <property type="term" value="C:nucleus"/>
    <property type="evidence" value="ECO:0007669"/>
    <property type="project" value="TreeGrafter"/>
</dbReference>
<keyword evidence="4" id="KW-0833">Ubl conjugation pathway</keyword>
<dbReference type="EMBL" id="JAATWM020000003">
    <property type="protein sequence ID" value="KAF9881270.1"/>
    <property type="molecule type" value="Genomic_DNA"/>
</dbReference>
<dbReference type="InterPro" id="IPR001680">
    <property type="entry name" value="WD40_rpt"/>
</dbReference>
<evidence type="ECO:0000313" key="9">
    <source>
        <dbReference type="Proteomes" id="UP000781932"/>
    </source>
</evidence>
<dbReference type="PROSITE" id="PS00678">
    <property type="entry name" value="WD_REPEATS_1"/>
    <property type="match status" value="1"/>
</dbReference>
<dbReference type="Pfam" id="PF00400">
    <property type="entry name" value="WD40"/>
    <property type="match status" value="1"/>
</dbReference>
<keyword evidence="9" id="KW-1185">Reference proteome</keyword>
<evidence type="ECO:0000256" key="2">
    <source>
        <dbReference type="ARBA" id="ARBA00022574"/>
    </source>
</evidence>
<dbReference type="Proteomes" id="UP000781932">
    <property type="component" value="Unassembled WGS sequence"/>
</dbReference>
<dbReference type="GO" id="GO:0043161">
    <property type="term" value="P:proteasome-mediated ubiquitin-dependent protein catabolic process"/>
    <property type="evidence" value="ECO:0007669"/>
    <property type="project" value="TreeGrafter"/>
</dbReference>
<evidence type="ECO:0000256" key="1">
    <source>
        <dbReference type="ARBA" id="ARBA00004906"/>
    </source>
</evidence>
<evidence type="ECO:0000256" key="7">
    <source>
        <dbReference type="SAM" id="MobiDB-lite"/>
    </source>
</evidence>
<reference evidence="8" key="2">
    <citation type="submission" date="2020-11" db="EMBL/GenBank/DDBJ databases">
        <title>Whole genome sequencing of Colletotrichum sp.</title>
        <authorList>
            <person name="Li H."/>
        </authorList>
    </citation>
    <scope>NUCLEOTIDE SEQUENCE</scope>
    <source>
        <strain evidence="8">CkLH20</strain>
    </source>
</reference>
<proteinExistence type="inferred from homology"/>
<reference evidence="8" key="1">
    <citation type="submission" date="2020-03" db="EMBL/GenBank/DDBJ databases">
        <authorList>
            <person name="He L."/>
        </authorList>
    </citation>
    <scope>NUCLEOTIDE SEQUENCE</scope>
    <source>
        <strain evidence="8">CkLH20</strain>
    </source>
</reference>
<gene>
    <name evidence="8" type="ORF">CkaCkLH20_01420</name>
</gene>
<dbReference type="InterPro" id="IPR036322">
    <property type="entry name" value="WD40_repeat_dom_sf"/>
</dbReference>
<organism evidence="8 9">
    <name type="scientific">Colletotrichum karsti</name>
    <dbReference type="NCBI Taxonomy" id="1095194"/>
    <lineage>
        <taxon>Eukaryota</taxon>
        <taxon>Fungi</taxon>
        <taxon>Dikarya</taxon>
        <taxon>Ascomycota</taxon>
        <taxon>Pezizomycotina</taxon>
        <taxon>Sordariomycetes</taxon>
        <taxon>Hypocreomycetidae</taxon>
        <taxon>Glomerellales</taxon>
        <taxon>Glomerellaceae</taxon>
        <taxon>Colletotrichum</taxon>
        <taxon>Colletotrichum boninense species complex</taxon>
    </lineage>
</organism>
<comment type="pathway">
    <text evidence="1">Protein modification; protein ubiquitination.</text>
</comment>